<accession>A0A9Q9EJ72</accession>
<feature type="compositionally biased region" description="Basic and acidic residues" evidence="1">
    <location>
        <begin position="1"/>
        <end position="10"/>
    </location>
</feature>
<feature type="region of interest" description="Disordered" evidence="1">
    <location>
        <begin position="1"/>
        <end position="149"/>
    </location>
</feature>
<evidence type="ECO:0000313" key="4">
    <source>
        <dbReference type="Proteomes" id="UP001056384"/>
    </source>
</evidence>
<feature type="compositionally biased region" description="Acidic residues" evidence="1">
    <location>
        <begin position="137"/>
        <end position="146"/>
    </location>
</feature>
<keyword evidence="4" id="KW-1185">Reference proteome</keyword>
<evidence type="ECO:0000259" key="2">
    <source>
        <dbReference type="Pfam" id="PF15377"/>
    </source>
</evidence>
<protein>
    <recommendedName>
        <fullName evidence="2">DUF4604 domain-containing protein</fullName>
    </recommendedName>
</protein>
<dbReference type="Pfam" id="PF15377">
    <property type="entry name" value="DUF4604"/>
    <property type="match status" value="1"/>
</dbReference>
<dbReference type="Proteomes" id="UP001056384">
    <property type="component" value="Chromosome 5"/>
</dbReference>
<evidence type="ECO:0000313" key="3">
    <source>
        <dbReference type="EMBL" id="USW53506.1"/>
    </source>
</evidence>
<dbReference type="InterPro" id="IPR027911">
    <property type="entry name" value="DUF4604"/>
</dbReference>
<evidence type="ECO:0000256" key="1">
    <source>
        <dbReference type="SAM" id="MobiDB-lite"/>
    </source>
</evidence>
<feature type="compositionally biased region" description="Acidic residues" evidence="1">
    <location>
        <begin position="49"/>
        <end position="67"/>
    </location>
</feature>
<proteinExistence type="predicted"/>
<gene>
    <name evidence="3" type="ORF">Slin15195_G068250</name>
</gene>
<feature type="domain" description="DUF4604" evidence="2">
    <location>
        <begin position="7"/>
        <end position="172"/>
    </location>
</feature>
<feature type="compositionally biased region" description="Basic and acidic residues" evidence="1">
    <location>
        <begin position="21"/>
        <end position="38"/>
    </location>
</feature>
<organism evidence="3 4">
    <name type="scientific">Septoria linicola</name>
    <dbReference type="NCBI Taxonomy" id="215465"/>
    <lineage>
        <taxon>Eukaryota</taxon>
        <taxon>Fungi</taxon>
        <taxon>Dikarya</taxon>
        <taxon>Ascomycota</taxon>
        <taxon>Pezizomycotina</taxon>
        <taxon>Dothideomycetes</taxon>
        <taxon>Dothideomycetidae</taxon>
        <taxon>Mycosphaerellales</taxon>
        <taxon>Mycosphaerellaceae</taxon>
        <taxon>Septoria</taxon>
    </lineage>
</organism>
<dbReference type="EMBL" id="CP099422">
    <property type="protein sequence ID" value="USW53506.1"/>
    <property type="molecule type" value="Genomic_DNA"/>
</dbReference>
<name>A0A9Q9EJ72_9PEZI</name>
<feature type="compositionally biased region" description="Basic and acidic residues" evidence="1">
    <location>
        <begin position="107"/>
        <end position="120"/>
    </location>
</feature>
<sequence>MSKIKSKDLSYDSSLPPFLQRLHDQKAGRGDTDRHEQPVARARRVKDPNEDDGPTVVDESGETVSNEEYEKISRQNGDGIDDTSSVKGPADPTAEPKMSGALPEGTTDAKQDGARSEAKVTDGTAHKKRKAAKVVGADDEAEDAEGDMTSTKKIVKKAKKKSKVKLAFDEEEGG</sequence>
<dbReference type="AlphaFoldDB" id="A0A9Q9EJ72"/>
<reference evidence="3" key="1">
    <citation type="submission" date="2022-06" db="EMBL/GenBank/DDBJ databases">
        <title>Complete genome sequences of two strains of the flax pathogen Septoria linicola.</title>
        <authorList>
            <person name="Lapalu N."/>
            <person name="Simon A."/>
            <person name="Demenou B."/>
            <person name="Paumier D."/>
            <person name="Guillot M.-P."/>
            <person name="Gout L."/>
            <person name="Valade R."/>
        </authorList>
    </citation>
    <scope>NUCLEOTIDE SEQUENCE</scope>
    <source>
        <strain evidence="3">SE15195</strain>
    </source>
</reference>